<gene>
    <name evidence="2" type="ORF">PS723_01979</name>
</gene>
<accession>A0A5E7BJZ2</accession>
<name>A0A5E7BJZ2_PSEFL</name>
<feature type="chain" id="PRO_5022946564" description="Type VI secretion system-associated protein TagO" evidence="1">
    <location>
        <begin position="23"/>
        <end position="219"/>
    </location>
</feature>
<protein>
    <recommendedName>
        <fullName evidence="4">Type VI secretion system-associated protein TagO</fullName>
    </recommendedName>
</protein>
<reference evidence="2 3" key="1">
    <citation type="submission" date="2019-09" db="EMBL/GenBank/DDBJ databases">
        <authorList>
            <person name="Chandra G."/>
            <person name="Truman W A."/>
        </authorList>
    </citation>
    <scope>NUCLEOTIDE SEQUENCE [LARGE SCALE GENOMIC DNA]</scope>
    <source>
        <strain evidence="2">PS723</strain>
    </source>
</reference>
<organism evidence="2 3">
    <name type="scientific">Pseudomonas fluorescens</name>
    <dbReference type="NCBI Taxonomy" id="294"/>
    <lineage>
        <taxon>Bacteria</taxon>
        <taxon>Pseudomonadati</taxon>
        <taxon>Pseudomonadota</taxon>
        <taxon>Gammaproteobacteria</taxon>
        <taxon>Pseudomonadales</taxon>
        <taxon>Pseudomonadaceae</taxon>
        <taxon>Pseudomonas</taxon>
    </lineage>
</organism>
<keyword evidence="1" id="KW-0732">Signal</keyword>
<evidence type="ECO:0000256" key="1">
    <source>
        <dbReference type="SAM" id="SignalP"/>
    </source>
</evidence>
<sequence length="219" mass="23894" precursor="true">MITRAKACLLGCCAVWTVQAWAVPPAKDCTAIVSALERLTCFDQAAGTPARVSVVPVRAVVVRPEIVELVEANEAAREAENHRFMALVRPEPNGEGQQMVISAPALGAAAPRPLLAISCQSKITRLQLVVAEPLVPNRLRLRIFKDDRPVGAPRDWRVLDTGQVIDAGRGLPAIELLRELGGAQRLRLESVDYPPLDGLVFDAQGLDALIKQERELCRW</sequence>
<dbReference type="Pfam" id="PF11319">
    <property type="entry name" value="VasI"/>
    <property type="match status" value="1"/>
</dbReference>
<dbReference type="InterPro" id="IPR017738">
    <property type="entry name" value="T6SS-assoc_VCA0118"/>
</dbReference>
<dbReference type="AlphaFoldDB" id="A0A5E7BJZ2"/>
<feature type="signal peptide" evidence="1">
    <location>
        <begin position="1"/>
        <end position="22"/>
    </location>
</feature>
<evidence type="ECO:0000313" key="2">
    <source>
        <dbReference type="EMBL" id="VVN92428.1"/>
    </source>
</evidence>
<dbReference type="EMBL" id="CABVHY010000008">
    <property type="protein sequence ID" value="VVN92428.1"/>
    <property type="molecule type" value="Genomic_DNA"/>
</dbReference>
<dbReference type="Proteomes" id="UP000379480">
    <property type="component" value="Unassembled WGS sequence"/>
</dbReference>
<evidence type="ECO:0000313" key="3">
    <source>
        <dbReference type="Proteomes" id="UP000379480"/>
    </source>
</evidence>
<evidence type="ECO:0008006" key="4">
    <source>
        <dbReference type="Google" id="ProtNLM"/>
    </source>
</evidence>
<dbReference type="NCBIfam" id="TIGR03360">
    <property type="entry name" value="VI_minor_1"/>
    <property type="match status" value="1"/>
</dbReference>
<proteinExistence type="predicted"/>